<dbReference type="InterPro" id="IPR006459">
    <property type="entry name" value="CASP/CASPL"/>
</dbReference>
<dbReference type="InterPro" id="IPR006702">
    <property type="entry name" value="CASP_dom"/>
</dbReference>
<keyword evidence="6 8" id="KW-1133">Transmembrane helix</keyword>
<dbReference type="GO" id="GO:0009733">
    <property type="term" value="P:response to auxin"/>
    <property type="evidence" value="ECO:0007669"/>
    <property type="project" value="EnsemblPlants"/>
</dbReference>
<feature type="transmembrane region" description="Helical" evidence="8">
    <location>
        <begin position="60"/>
        <end position="77"/>
    </location>
</feature>
<feature type="domain" description="Casparian strip membrane protein" evidence="9">
    <location>
        <begin position="6"/>
        <end position="51"/>
    </location>
</feature>
<evidence type="ECO:0000256" key="2">
    <source>
        <dbReference type="ARBA" id="ARBA00007651"/>
    </source>
</evidence>
<evidence type="ECO:0000313" key="10">
    <source>
        <dbReference type="EnsemblPlants" id="OPUNC05G07740.1"/>
    </source>
</evidence>
<dbReference type="PANTHER" id="PTHR36488:SF8">
    <property type="entry name" value="CASP-LIKE PROTEIN 1U1"/>
    <property type="match status" value="1"/>
</dbReference>
<dbReference type="Gramene" id="OPUNC05G07740.1">
    <property type="protein sequence ID" value="OPUNC05G07740.1"/>
    <property type="gene ID" value="OPUNC05G07740"/>
</dbReference>
<keyword evidence="4 8" id="KW-1003">Cell membrane</keyword>
<feature type="transmembrane region" description="Helical" evidence="8">
    <location>
        <begin position="98"/>
        <end position="121"/>
    </location>
</feature>
<feature type="transmembrane region" description="Helical" evidence="8">
    <location>
        <begin position="133"/>
        <end position="153"/>
    </location>
</feature>
<evidence type="ECO:0000256" key="6">
    <source>
        <dbReference type="ARBA" id="ARBA00022989"/>
    </source>
</evidence>
<reference evidence="10" key="2">
    <citation type="submission" date="2018-05" db="EMBL/GenBank/DDBJ databases">
        <title>OpunRS2 (Oryza punctata Reference Sequence Version 2).</title>
        <authorList>
            <person name="Zhang J."/>
            <person name="Kudrna D."/>
            <person name="Lee S."/>
            <person name="Talag J."/>
            <person name="Welchert J."/>
            <person name="Wing R.A."/>
        </authorList>
    </citation>
    <scope>NUCLEOTIDE SEQUENCE [LARGE SCALE GENOMIC DNA]</scope>
</reference>
<comment type="similarity">
    <text evidence="2 8">Belongs to the Casparian strip membrane proteins (CASP) family.</text>
</comment>
<organism evidence="10">
    <name type="scientific">Oryza punctata</name>
    <name type="common">Red rice</name>
    <dbReference type="NCBI Taxonomy" id="4537"/>
    <lineage>
        <taxon>Eukaryota</taxon>
        <taxon>Viridiplantae</taxon>
        <taxon>Streptophyta</taxon>
        <taxon>Embryophyta</taxon>
        <taxon>Tracheophyta</taxon>
        <taxon>Spermatophyta</taxon>
        <taxon>Magnoliopsida</taxon>
        <taxon>Liliopsida</taxon>
        <taxon>Poales</taxon>
        <taxon>Poaceae</taxon>
        <taxon>BOP clade</taxon>
        <taxon>Oryzoideae</taxon>
        <taxon>Oryzeae</taxon>
        <taxon>Oryzinae</taxon>
        <taxon>Oryza</taxon>
    </lineage>
</organism>
<keyword evidence="5 8" id="KW-0812">Transmembrane</keyword>
<dbReference type="STRING" id="4537.A0A0E0L046"/>
<evidence type="ECO:0000256" key="8">
    <source>
        <dbReference type="RuleBase" id="RU361233"/>
    </source>
</evidence>
<reference evidence="10" key="1">
    <citation type="submission" date="2015-04" db="UniProtKB">
        <authorList>
            <consortium name="EnsemblPlants"/>
        </authorList>
    </citation>
    <scope>IDENTIFICATION</scope>
</reference>
<dbReference type="GO" id="GO:0009826">
    <property type="term" value="P:unidimensional cell growth"/>
    <property type="evidence" value="ECO:0007669"/>
    <property type="project" value="EnsemblPlants"/>
</dbReference>
<dbReference type="OMA" id="ENINDHR"/>
<accession>A0A0E0L046</accession>
<dbReference type="GO" id="GO:0009741">
    <property type="term" value="P:response to brassinosteroid"/>
    <property type="evidence" value="ECO:0007669"/>
    <property type="project" value="EnsemblPlants"/>
</dbReference>
<evidence type="ECO:0000256" key="3">
    <source>
        <dbReference type="ARBA" id="ARBA00011489"/>
    </source>
</evidence>
<evidence type="ECO:0000259" key="9">
    <source>
        <dbReference type="Pfam" id="PF04535"/>
    </source>
</evidence>
<dbReference type="InterPro" id="IPR044173">
    <property type="entry name" value="CASPL"/>
</dbReference>
<dbReference type="PANTHER" id="PTHR36488">
    <property type="entry name" value="CASP-LIKE PROTEIN 1U1"/>
    <property type="match status" value="1"/>
</dbReference>
<dbReference type="AlphaFoldDB" id="A0A0E0L046"/>
<sequence length="209" mass="22082">MAKVHRLMNAVLRLAAAAAAAVVMVTSRETTSFFGIQMEAKYSYTPSFIIMAKVHRLMNAVLRLAAAATAAVVMVTSRETTSFFGIQMEAKYSYTPSFIFFVVAYAVAAAYSLLVLAVPAGSALSRFALTTDVMLGMVLAGAVAAAGAISDIAKNGNSHAGWLPVCGQIHAYCNHVMAALIAGFVALAVHFVVVMYSLHIVTDVICPCH</sequence>
<dbReference type="Proteomes" id="UP000026962">
    <property type="component" value="Chromosome 5"/>
</dbReference>
<proteinExistence type="inferred from homology"/>
<dbReference type="eggNOG" id="ENOG502RZXX">
    <property type="taxonomic scope" value="Eukaryota"/>
</dbReference>
<keyword evidence="7 8" id="KW-0472">Membrane</keyword>
<evidence type="ECO:0000256" key="7">
    <source>
        <dbReference type="ARBA" id="ARBA00023136"/>
    </source>
</evidence>
<evidence type="ECO:0000256" key="1">
    <source>
        <dbReference type="ARBA" id="ARBA00004651"/>
    </source>
</evidence>
<protein>
    <recommendedName>
        <fullName evidence="8">CASP-like protein</fullName>
    </recommendedName>
</protein>
<dbReference type="GO" id="GO:0035264">
    <property type="term" value="P:multicellular organism growth"/>
    <property type="evidence" value="ECO:0007669"/>
    <property type="project" value="EnsemblPlants"/>
</dbReference>
<dbReference type="Pfam" id="PF04535">
    <property type="entry name" value="CASP_dom"/>
    <property type="match status" value="2"/>
</dbReference>
<dbReference type="GO" id="GO:0005886">
    <property type="term" value="C:plasma membrane"/>
    <property type="evidence" value="ECO:0007669"/>
    <property type="project" value="UniProtKB-SubCell"/>
</dbReference>
<keyword evidence="11" id="KW-1185">Reference proteome</keyword>
<name>A0A0E0L046_ORYPU</name>
<evidence type="ECO:0000313" key="11">
    <source>
        <dbReference type="Proteomes" id="UP000026962"/>
    </source>
</evidence>
<evidence type="ECO:0000256" key="5">
    <source>
        <dbReference type="ARBA" id="ARBA00022692"/>
    </source>
</evidence>
<comment type="subcellular location">
    <subcellularLocation>
        <location evidence="1 8">Cell membrane</location>
        <topology evidence="1 8">Multi-pass membrane protein</topology>
    </subcellularLocation>
</comment>
<dbReference type="EnsemblPlants" id="OPUNC05G07740.1">
    <property type="protein sequence ID" value="OPUNC05G07740.1"/>
    <property type="gene ID" value="OPUNC05G07740"/>
</dbReference>
<feature type="transmembrane region" description="Helical" evidence="8">
    <location>
        <begin position="174"/>
        <end position="198"/>
    </location>
</feature>
<comment type="subunit">
    <text evidence="3 8">Homodimer and heterodimers.</text>
</comment>
<feature type="domain" description="Casparian strip membrane protein" evidence="9">
    <location>
        <begin position="56"/>
        <end position="188"/>
    </location>
</feature>
<evidence type="ECO:0000256" key="4">
    <source>
        <dbReference type="ARBA" id="ARBA00022475"/>
    </source>
</evidence>
<dbReference type="NCBIfam" id="TIGR01569">
    <property type="entry name" value="A_tha_TIGR01569"/>
    <property type="match status" value="1"/>
</dbReference>